<dbReference type="GO" id="GO:0032259">
    <property type="term" value="P:methylation"/>
    <property type="evidence" value="ECO:0007669"/>
    <property type="project" value="UniProtKB-KW"/>
</dbReference>
<dbReference type="GO" id="GO:0003700">
    <property type="term" value="F:DNA-binding transcription factor activity"/>
    <property type="evidence" value="ECO:0007669"/>
    <property type="project" value="InterPro"/>
</dbReference>
<evidence type="ECO:0000256" key="1">
    <source>
        <dbReference type="ARBA" id="ARBA00023125"/>
    </source>
</evidence>
<dbReference type="OrthoDB" id="9808480at2"/>
<gene>
    <name evidence="3" type="ORF">E8M12_10465</name>
</gene>
<comment type="caution">
    <text evidence="3">The sequence shown here is derived from an EMBL/GenBank/DDBJ whole genome shotgun (WGS) entry which is preliminary data.</text>
</comment>
<dbReference type="CDD" id="cd02440">
    <property type="entry name" value="AdoMet_MTases"/>
    <property type="match status" value="1"/>
</dbReference>
<dbReference type="SMART" id="SM00422">
    <property type="entry name" value="HTH_MERR"/>
    <property type="match status" value="1"/>
</dbReference>
<keyword evidence="3" id="KW-0489">Methyltransferase</keyword>
<dbReference type="PROSITE" id="PS50937">
    <property type="entry name" value="HTH_MERR_2"/>
    <property type="match status" value="1"/>
</dbReference>
<evidence type="ECO:0000313" key="4">
    <source>
        <dbReference type="Proteomes" id="UP000307999"/>
    </source>
</evidence>
<dbReference type="Gene3D" id="1.10.1660.10">
    <property type="match status" value="1"/>
</dbReference>
<dbReference type="Proteomes" id="UP000307999">
    <property type="component" value="Unassembled WGS sequence"/>
</dbReference>
<dbReference type="Pfam" id="PF13411">
    <property type="entry name" value="MerR_1"/>
    <property type="match status" value="1"/>
</dbReference>
<dbReference type="PANTHER" id="PTHR30204">
    <property type="entry name" value="REDOX-CYCLING DRUG-SENSING TRANSCRIPTIONAL ACTIVATOR SOXR"/>
    <property type="match status" value="1"/>
</dbReference>
<dbReference type="RefSeq" id="WP_136736105.1">
    <property type="nucleotide sequence ID" value="NZ_SWDB01000024.1"/>
</dbReference>
<dbReference type="GO" id="GO:0003677">
    <property type="term" value="F:DNA binding"/>
    <property type="evidence" value="ECO:0007669"/>
    <property type="project" value="UniProtKB-KW"/>
</dbReference>
<dbReference type="Pfam" id="PF08241">
    <property type="entry name" value="Methyltransf_11"/>
    <property type="match status" value="1"/>
</dbReference>
<dbReference type="InterPro" id="IPR013216">
    <property type="entry name" value="Methyltransf_11"/>
</dbReference>
<dbReference type="Gene3D" id="3.40.50.150">
    <property type="entry name" value="Vaccinia Virus protein VP39"/>
    <property type="match status" value="1"/>
</dbReference>
<proteinExistence type="predicted"/>
<dbReference type="InterPro" id="IPR009061">
    <property type="entry name" value="DNA-bd_dom_put_sf"/>
</dbReference>
<keyword evidence="3" id="KW-0808">Transferase</keyword>
<feature type="domain" description="HTH merR-type" evidence="2">
    <location>
        <begin position="1"/>
        <end position="69"/>
    </location>
</feature>
<reference evidence="3 4" key="1">
    <citation type="submission" date="2019-04" db="EMBL/GenBank/DDBJ databases">
        <title>Thalassotalea guangxiensis sp. nov., isolated from sediment of the coastal wetland.</title>
        <authorList>
            <person name="Zheng S."/>
            <person name="Zhang D."/>
        </authorList>
    </citation>
    <scope>NUCLEOTIDE SEQUENCE [LARGE SCALE GENOMIC DNA]</scope>
    <source>
        <strain evidence="3 4">ZS-4</strain>
    </source>
</reference>
<dbReference type="GO" id="GO:0008757">
    <property type="term" value="F:S-adenosylmethionine-dependent methyltransferase activity"/>
    <property type="evidence" value="ECO:0007669"/>
    <property type="project" value="InterPro"/>
</dbReference>
<dbReference type="PANTHER" id="PTHR30204:SF97">
    <property type="entry name" value="MERR FAMILY REGULATORY PROTEIN"/>
    <property type="match status" value="1"/>
</dbReference>
<evidence type="ECO:0000313" key="3">
    <source>
        <dbReference type="EMBL" id="TKB44820.1"/>
    </source>
</evidence>
<dbReference type="AlphaFoldDB" id="A0A4V5NUE2"/>
<evidence type="ECO:0000259" key="2">
    <source>
        <dbReference type="PROSITE" id="PS50937"/>
    </source>
</evidence>
<dbReference type="SUPFAM" id="SSF53335">
    <property type="entry name" value="S-adenosyl-L-methionine-dependent methyltransferases"/>
    <property type="match status" value="1"/>
</dbReference>
<dbReference type="InterPro" id="IPR047057">
    <property type="entry name" value="MerR_fam"/>
</dbReference>
<organism evidence="3 4">
    <name type="scientific">Thalassotalea mangrovi</name>
    <dbReference type="NCBI Taxonomy" id="2572245"/>
    <lineage>
        <taxon>Bacteria</taxon>
        <taxon>Pseudomonadati</taxon>
        <taxon>Pseudomonadota</taxon>
        <taxon>Gammaproteobacteria</taxon>
        <taxon>Alteromonadales</taxon>
        <taxon>Colwelliaceae</taxon>
        <taxon>Thalassotalea</taxon>
    </lineage>
</organism>
<accession>A0A4V5NUE2</accession>
<sequence>MYKISDLGTMVGLSRTALLYYEKLKLIQGRRAANGYRIYDDSDVQRVRLIQKLQSGGLTLQECKACINSKLDITLLQQRIKTLDEEIVQKQQARALLAAMAGQGPLKAWHEELDRLAPDAHLAWLKTQGFNEKEALRLKWLSKDMNEHDEYMADFMKVFATLERWAPGSEEDTKAALDLVPVQPKSILEVGCGKGLATMVLAKETSAKITALDNEQTALERLSDRFTQHGIANRLQVVCENMSKLPFAPESFDLVWAEGSAYVIGVQAALIEWQMVIQKQGYLLLSDLVWYTDNPNERSVTFWQQEYPDMQSVETRIAQMEKAGYQVISHFPQSKRAWLNYYKPLEQRLVELKPDMEDSAAYQAILNEVRVCTEFADEFGYHMFLLQKNG</sequence>
<keyword evidence="4" id="KW-1185">Reference proteome</keyword>
<protein>
    <submittedName>
        <fullName evidence="3">Methyltransferase domain-containing protein</fullName>
    </submittedName>
</protein>
<dbReference type="InterPro" id="IPR029063">
    <property type="entry name" value="SAM-dependent_MTases_sf"/>
</dbReference>
<name>A0A4V5NUE2_9GAMM</name>
<dbReference type="EMBL" id="SWDB01000024">
    <property type="protein sequence ID" value="TKB44820.1"/>
    <property type="molecule type" value="Genomic_DNA"/>
</dbReference>
<keyword evidence="1" id="KW-0238">DNA-binding</keyword>
<dbReference type="SUPFAM" id="SSF46955">
    <property type="entry name" value="Putative DNA-binding domain"/>
    <property type="match status" value="1"/>
</dbReference>
<dbReference type="InterPro" id="IPR000551">
    <property type="entry name" value="MerR-type_HTH_dom"/>
</dbReference>